<dbReference type="InterPro" id="IPR029035">
    <property type="entry name" value="DHS-like_NAD/FAD-binding_dom"/>
</dbReference>
<comment type="caution">
    <text evidence="2">The sequence shown here is derived from an EMBL/GenBank/DDBJ whole genome shotgun (WGS) entry which is preliminary data.</text>
</comment>
<evidence type="ECO:0000313" key="2">
    <source>
        <dbReference type="EMBL" id="MFD1789989.1"/>
    </source>
</evidence>
<evidence type="ECO:0000259" key="1">
    <source>
        <dbReference type="Pfam" id="PF18185"/>
    </source>
</evidence>
<dbReference type="Pfam" id="PF13289">
    <property type="entry name" value="SIR2_2"/>
    <property type="match status" value="1"/>
</dbReference>
<gene>
    <name evidence="2" type="ORF">ACFSC3_20740</name>
</gene>
<feature type="domain" description="NAD(+) hydrolase ThsA Sir2/TIR-associating SLOG" evidence="1">
    <location>
        <begin position="266"/>
        <end position="477"/>
    </location>
</feature>
<accession>A0ABW4NKB4</accession>
<dbReference type="Proteomes" id="UP001597283">
    <property type="component" value="Unassembled WGS sequence"/>
</dbReference>
<keyword evidence="3" id="KW-1185">Reference proteome</keyword>
<dbReference type="InterPro" id="IPR041486">
    <property type="entry name" value="ThsA_STALD"/>
</dbReference>
<reference evidence="3" key="1">
    <citation type="journal article" date="2019" name="Int. J. Syst. Evol. Microbiol.">
        <title>The Global Catalogue of Microorganisms (GCM) 10K type strain sequencing project: providing services to taxonomists for standard genome sequencing and annotation.</title>
        <authorList>
            <consortium name="The Broad Institute Genomics Platform"/>
            <consortium name="The Broad Institute Genome Sequencing Center for Infectious Disease"/>
            <person name="Wu L."/>
            <person name="Ma J."/>
        </authorList>
    </citation>
    <scope>NUCLEOTIDE SEQUENCE [LARGE SCALE GENOMIC DNA]</scope>
    <source>
        <strain evidence="3">Q85</strain>
    </source>
</reference>
<dbReference type="EMBL" id="JBHUFC010000038">
    <property type="protein sequence ID" value="MFD1789989.1"/>
    <property type="molecule type" value="Genomic_DNA"/>
</dbReference>
<organism evidence="2 3">
    <name type="scientific">Sphingomonas floccifaciens</name>
    <dbReference type="NCBI Taxonomy" id="1844115"/>
    <lineage>
        <taxon>Bacteria</taxon>
        <taxon>Pseudomonadati</taxon>
        <taxon>Pseudomonadota</taxon>
        <taxon>Alphaproteobacteria</taxon>
        <taxon>Sphingomonadales</taxon>
        <taxon>Sphingomonadaceae</taxon>
        <taxon>Sphingomonas</taxon>
    </lineage>
</organism>
<sequence length="480" mass="52639">MSDRDVFLREYTSALAEDGASVLVGAGTSMAAGYPSWKGLLQEIAGDLGLEIEDVDDLTAVAQWAIGADHSNRTTVLNAIREQIEPDHAIPSALLSLARLPIREVWTTNYDRLIERAFGELGRPVDVRANQEQLALRKRRAGAVRIYKMHGTIDAVDDLVISTEDYELYRQRRGAFLGLLHAHLTGMTFLFVGMSLTDPNVRHVLALLREHFPTTPPRHFMIARRPQRADFGSDDAHAARLKRHDYWVRDLRRYGLVVVEIDAFAEIDELMDELERRVARRRIWVSGSWPLDAGDSSAGFVHDVARAIGRRIGSTDLFMLSGAGLLVGSASLSGFLETMQGRGEWDFDRRLVVRPFPQPVGDAEPDRQHWAELRGELARLAGIVVFVGGAKIESGGLVSATGVFEERALADGRGAFLLPVGATGGAASVIANELLTSALPSTGSNARRPTDDELRILSDASATPDQLADAALKIIKRIAR</sequence>
<proteinExistence type="predicted"/>
<evidence type="ECO:0000313" key="3">
    <source>
        <dbReference type="Proteomes" id="UP001597283"/>
    </source>
</evidence>
<name>A0ABW4NKB4_9SPHN</name>
<dbReference type="Pfam" id="PF18185">
    <property type="entry name" value="STALD"/>
    <property type="match status" value="1"/>
</dbReference>
<dbReference type="RefSeq" id="WP_246248801.1">
    <property type="nucleotide sequence ID" value="NZ_JBHUFC010000038.1"/>
</dbReference>
<dbReference type="SUPFAM" id="SSF52467">
    <property type="entry name" value="DHS-like NAD/FAD-binding domain"/>
    <property type="match status" value="1"/>
</dbReference>
<protein>
    <submittedName>
        <fullName evidence="2">SIR2 family protein</fullName>
    </submittedName>
</protein>